<name>A0A8S5U820_9CAUD</name>
<proteinExistence type="predicted"/>
<accession>A0A8S5U820</accession>
<organism evidence="1">
    <name type="scientific">Siphoviridae sp. ctGDt6</name>
    <dbReference type="NCBI Taxonomy" id="2825408"/>
    <lineage>
        <taxon>Viruses</taxon>
        <taxon>Duplodnaviria</taxon>
        <taxon>Heunggongvirae</taxon>
        <taxon>Uroviricota</taxon>
        <taxon>Caudoviricetes</taxon>
    </lineage>
</organism>
<evidence type="ECO:0000313" key="1">
    <source>
        <dbReference type="EMBL" id="DAF90570.1"/>
    </source>
</evidence>
<sequence length="57" mass="7013">MVEIPLYRSTPTMKNYEDYIIEHNYTKGWNDAMDFIFPEAKEKRERERIKKNMSIIK</sequence>
<reference evidence="1" key="1">
    <citation type="journal article" date="2021" name="Proc. Natl. Acad. Sci. U.S.A.">
        <title>A Catalog of Tens of Thousands of Viruses from Human Metagenomes Reveals Hidden Associations with Chronic Diseases.</title>
        <authorList>
            <person name="Tisza M.J."/>
            <person name="Buck C.B."/>
        </authorList>
    </citation>
    <scope>NUCLEOTIDE SEQUENCE</scope>
    <source>
        <strain evidence="1">CtGDt6</strain>
    </source>
</reference>
<dbReference type="EMBL" id="BK016032">
    <property type="protein sequence ID" value="DAF90570.1"/>
    <property type="molecule type" value="Genomic_DNA"/>
</dbReference>
<protein>
    <submittedName>
        <fullName evidence="1">Uncharacterized protein</fullName>
    </submittedName>
</protein>